<proteinExistence type="predicted"/>
<gene>
    <name evidence="1" type="ORF">M9H77_35999</name>
</gene>
<dbReference type="EMBL" id="CM044708">
    <property type="protein sequence ID" value="KAI5649994.1"/>
    <property type="molecule type" value="Genomic_DNA"/>
</dbReference>
<protein>
    <submittedName>
        <fullName evidence="1">Uncharacterized protein</fullName>
    </submittedName>
</protein>
<comment type="caution">
    <text evidence="1">The sequence shown here is derived from an EMBL/GenBank/DDBJ whole genome shotgun (WGS) entry which is preliminary data.</text>
</comment>
<evidence type="ECO:0000313" key="1">
    <source>
        <dbReference type="EMBL" id="KAI5649994.1"/>
    </source>
</evidence>
<accession>A0ACB9ZSC1</accession>
<keyword evidence="2" id="KW-1185">Reference proteome</keyword>
<name>A0ACB9ZSC1_CATRO</name>
<dbReference type="Proteomes" id="UP001060085">
    <property type="component" value="Linkage Group LG08"/>
</dbReference>
<sequence length="102" mass="11447">MSRGLALCVSPVQEPLPNDMLGIVTLDLDPVNRRRSTVGRLGPSRTGRPGRYVRARYLFIYMLCEVEKLNIRTLCFGVQAGVDYGMPELVPMTPFKDPDFVC</sequence>
<evidence type="ECO:0000313" key="2">
    <source>
        <dbReference type="Proteomes" id="UP001060085"/>
    </source>
</evidence>
<reference evidence="2" key="1">
    <citation type="journal article" date="2023" name="Nat. Plants">
        <title>Single-cell RNA sequencing provides a high-resolution roadmap for understanding the multicellular compartmentation of specialized metabolism.</title>
        <authorList>
            <person name="Sun S."/>
            <person name="Shen X."/>
            <person name="Li Y."/>
            <person name="Li Y."/>
            <person name="Wang S."/>
            <person name="Li R."/>
            <person name="Zhang H."/>
            <person name="Shen G."/>
            <person name="Guo B."/>
            <person name="Wei J."/>
            <person name="Xu J."/>
            <person name="St-Pierre B."/>
            <person name="Chen S."/>
            <person name="Sun C."/>
        </authorList>
    </citation>
    <scope>NUCLEOTIDE SEQUENCE [LARGE SCALE GENOMIC DNA]</scope>
</reference>
<organism evidence="1 2">
    <name type="scientific">Catharanthus roseus</name>
    <name type="common">Madagascar periwinkle</name>
    <name type="synonym">Vinca rosea</name>
    <dbReference type="NCBI Taxonomy" id="4058"/>
    <lineage>
        <taxon>Eukaryota</taxon>
        <taxon>Viridiplantae</taxon>
        <taxon>Streptophyta</taxon>
        <taxon>Embryophyta</taxon>
        <taxon>Tracheophyta</taxon>
        <taxon>Spermatophyta</taxon>
        <taxon>Magnoliopsida</taxon>
        <taxon>eudicotyledons</taxon>
        <taxon>Gunneridae</taxon>
        <taxon>Pentapetalae</taxon>
        <taxon>asterids</taxon>
        <taxon>lamiids</taxon>
        <taxon>Gentianales</taxon>
        <taxon>Apocynaceae</taxon>
        <taxon>Rauvolfioideae</taxon>
        <taxon>Vinceae</taxon>
        <taxon>Catharanthinae</taxon>
        <taxon>Catharanthus</taxon>
    </lineage>
</organism>